<accession>A0A7X0JRF5</accession>
<name>A0A7X0JRF5_9GAMM</name>
<dbReference type="Pfam" id="PF04186">
    <property type="entry name" value="FxsA"/>
    <property type="match status" value="1"/>
</dbReference>
<evidence type="ECO:0000256" key="1">
    <source>
        <dbReference type="SAM" id="MobiDB-lite"/>
    </source>
</evidence>
<sequence>MRGLFLLFIIMPVLELWLLIQVGGQIGALNTIALVFLTAILGTWLLRQQGLRTLLQAREKMASGQMPAKEMAEGLCLAVGGALLLTPGFITDAIGFACLIPGLRSAIIAGVIKNMHVQTVHSQSFHGHSFHQGPGGRAGQSGDVIEGEWESAEPRSSIHNDEVKPK</sequence>
<evidence type="ECO:0000313" key="4">
    <source>
        <dbReference type="Proteomes" id="UP000528457"/>
    </source>
</evidence>
<dbReference type="FunCoup" id="A0A7X0JRF5">
    <property type="interactions" value="103"/>
</dbReference>
<dbReference type="NCBIfam" id="NF008528">
    <property type="entry name" value="PRK11463.1-2"/>
    <property type="match status" value="1"/>
</dbReference>
<evidence type="ECO:0000256" key="2">
    <source>
        <dbReference type="SAM" id="Phobius"/>
    </source>
</evidence>
<reference evidence="3 4" key="1">
    <citation type="submission" date="2020-08" db="EMBL/GenBank/DDBJ databases">
        <title>Genomic Encyclopedia of Type Strains, Phase IV (KMG-IV): sequencing the most valuable type-strain genomes for metagenomic binning, comparative biology and taxonomic classification.</title>
        <authorList>
            <person name="Goeker M."/>
        </authorList>
    </citation>
    <scope>NUCLEOTIDE SEQUENCE [LARGE SCALE GENOMIC DNA]</scope>
    <source>
        <strain evidence="3 4">DSM 22368</strain>
    </source>
</reference>
<dbReference type="PANTHER" id="PTHR35335:SF1">
    <property type="entry name" value="UPF0716 PROTEIN FXSA"/>
    <property type="match status" value="1"/>
</dbReference>
<feature type="compositionally biased region" description="Low complexity" evidence="1">
    <location>
        <begin position="123"/>
        <end position="132"/>
    </location>
</feature>
<keyword evidence="2" id="KW-0812">Transmembrane</keyword>
<proteinExistence type="predicted"/>
<gene>
    <name evidence="3" type="ORF">HNR48_001203</name>
</gene>
<keyword evidence="4" id="KW-1185">Reference proteome</keyword>
<feature type="region of interest" description="Disordered" evidence="1">
    <location>
        <begin position="123"/>
        <end position="166"/>
    </location>
</feature>
<evidence type="ECO:0000313" key="3">
    <source>
        <dbReference type="EMBL" id="MBB6520925.1"/>
    </source>
</evidence>
<feature type="compositionally biased region" description="Basic and acidic residues" evidence="1">
    <location>
        <begin position="152"/>
        <end position="166"/>
    </location>
</feature>
<protein>
    <submittedName>
        <fullName evidence="3">UPF0716 protein FxsA</fullName>
    </submittedName>
</protein>
<dbReference type="PANTHER" id="PTHR35335">
    <property type="entry name" value="UPF0716 PROTEIN FXSA"/>
    <property type="match status" value="1"/>
</dbReference>
<dbReference type="GO" id="GO:0016020">
    <property type="term" value="C:membrane"/>
    <property type="evidence" value="ECO:0007669"/>
    <property type="project" value="InterPro"/>
</dbReference>
<keyword evidence="2" id="KW-0472">Membrane</keyword>
<keyword evidence="2" id="KW-1133">Transmembrane helix</keyword>
<dbReference type="AlphaFoldDB" id="A0A7X0JRF5"/>
<dbReference type="InParanoid" id="A0A7X0JRF5"/>
<comment type="caution">
    <text evidence="3">The sequence shown here is derived from an EMBL/GenBank/DDBJ whole genome shotgun (WGS) entry which is preliminary data.</text>
</comment>
<dbReference type="InterPro" id="IPR007313">
    <property type="entry name" value="FxsA"/>
</dbReference>
<dbReference type="EMBL" id="JACHHT010000001">
    <property type="protein sequence ID" value="MBB6520925.1"/>
    <property type="molecule type" value="Genomic_DNA"/>
</dbReference>
<dbReference type="Proteomes" id="UP000528457">
    <property type="component" value="Unassembled WGS sequence"/>
</dbReference>
<dbReference type="RefSeq" id="WP_341800978.1">
    <property type="nucleotide sequence ID" value="NZ_JAAONY010000001.1"/>
</dbReference>
<feature type="transmembrane region" description="Helical" evidence="2">
    <location>
        <begin position="26"/>
        <end position="46"/>
    </location>
</feature>
<organism evidence="3 4">
    <name type="scientific">Pseudoteredinibacter isoporae</name>
    <dbReference type="NCBI Taxonomy" id="570281"/>
    <lineage>
        <taxon>Bacteria</taxon>
        <taxon>Pseudomonadati</taxon>
        <taxon>Pseudomonadota</taxon>
        <taxon>Gammaproteobacteria</taxon>
        <taxon>Cellvibrionales</taxon>
        <taxon>Cellvibrionaceae</taxon>
        <taxon>Pseudoteredinibacter</taxon>
    </lineage>
</organism>